<protein>
    <submittedName>
        <fullName evidence="1">Uncharacterized protein</fullName>
    </submittedName>
</protein>
<dbReference type="InParanoid" id="E3MIS9"/>
<sequence length="166" mass="19043">MTESYVITAKDFIEMYQSHFIVLQKTVTTTIKKVFMKKFDGRAIESTCSWKSRQQLEGALNLLTEAGMDPNVGTHDAEDFKILVAHLKDYRIFVWTIQKDTLLSEIIAQQNEQAHGMIPLLCIDGSYDFFIPTLSNVKLSYCFKCHDFGGRYHARTCSAICKNEKQ</sequence>
<dbReference type="AlphaFoldDB" id="E3MIS9"/>
<evidence type="ECO:0000313" key="2">
    <source>
        <dbReference type="Proteomes" id="UP000008281"/>
    </source>
</evidence>
<dbReference type="OrthoDB" id="6750869at2759"/>
<evidence type="ECO:0000313" key="1">
    <source>
        <dbReference type="EMBL" id="EFP02567.1"/>
    </source>
</evidence>
<dbReference type="HOGENOM" id="CLU_1604281_0_0_1"/>
<reference evidence="1" key="1">
    <citation type="submission" date="2007-07" db="EMBL/GenBank/DDBJ databases">
        <title>PCAP assembly of the Caenorhabditis remanei genome.</title>
        <authorList>
            <consortium name="The Caenorhabditis remanei Sequencing Consortium"/>
            <person name="Wilson R.K."/>
        </authorList>
    </citation>
    <scope>NUCLEOTIDE SEQUENCE [LARGE SCALE GENOMIC DNA]</scope>
    <source>
        <strain evidence="1">PB4641</strain>
    </source>
</reference>
<accession>E3MIS9</accession>
<name>E3MIS9_CAERE</name>
<keyword evidence="2" id="KW-1185">Reference proteome</keyword>
<organism evidence="2">
    <name type="scientific">Caenorhabditis remanei</name>
    <name type="common">Caenorhabditis vulgaris</name>
    <dbReference type="NCBI Taxonomy" id="31234"/>
    <lineage>
        <taxon>Eukaryota</taxon>
        <taxon>Metazoa</taxon>
        <taxon>Ecdysozoa</taxon>
        <taxon>Nematoda</taxon>
        <taxon>Chromadorea</taxon>
        <taxon>Rhabditida</taxon>
        <taxon>Rhabditina</taxon>
        <taxon>Rhabditomorpha</taxon>
        <taxon>Rhabditoidea</taxon>
        <taxon>Rhabditidae</taxon>
        <taxon>Peloderinae</taxon>
        <taxon>Caenorhabditis</taxon>
    </lineage>
</organism>
<dbReference type="EMBL" id="DS268448">
    <property type="protein sequence ID" value="EFP02567.1"/>
    <property type="molecule type" value="Genomic_DNA"/>
</dbReference>
<dbReference type="Proteomes" id="UP000008281">
    <property type="component" value="Unassembled WGS sequence"/>
</dbReference>
<proteinExistence type="predicted"/>
<gene>
    <name evidence="1" type="ORF">CRE_02362</name>
</gene>